<evidence type="ECO:0000256" key="3">
    <source>
        <dbReference type="ARBA" id="ARBA00022490"/>
    </source>
</evidence>
<dbReference type="Gene3D" id="3.40.50.10470">
    <property type="entry name" value="Translation initiation factor eif-2b, domain 2"/>
    <property type="match status" value="1"/>
</dbReference>
<evidence type="ECO:0000313" key="11">
    <source>
        <dbReference type="EMBL" id="KIM27292.1"/>
    </source>
</evidence>
<dbReference type="Pfam" id="PF01008">
    <property type="entry name" value="IF-2B"/>
    <property type="match status" value="1"/>
</dbReference>
<keyword evidence="4" id="KW-0396">Initiation factor</keyword>
<dbReference type="AlphaFoldDB" id="A0A0C2XDV9"/>
<dbReference type="SUPFAM" id="SSF100950">
    <property type="entry name" value="NagB/RpiA/CoA transferase-like"/>
    <property type="match status" value="1"/>
</dbReference>
<comment type="subcellular location">
    <subcellularLocation>
        <location evidence="1">Cytoplasm</location>
        <location evidence="1">Cytosol</location>
    </subcellularLocation>
</comment>
<evidence type="ECO:0000256" key="10">
    <source>
        <dbReference type="SAM" id="MobiDB-lite"/>
    </source>
</evidence>
<dbReference type="Gene3D" id="1.20.120.420">
    <property type="entry name" value="translation initiation factor eif-2b, domain 1"/>
    <property type="match status" value="1"/>
</dbReference>
<dbReference type="InterPro" id="IPR000649">
    <property type="entry name" value="IF-2B-related"/>
</dbReference>
<evidence type="ECO:0000256" key="5">
    <source>
        <dbReference type="ARBA" id="ARBA00022917"/>
    </source>
</evidence>
<dbReference type="STRING" id="933852.A0A0C2XDV9"/>
<dbReference type="GO" id="GO:0003743">
    <property type="term" value="F:translation initiation factor activity"/>
    <property type="evidence" value="ECO:0007669"/>
    <property type="project" value="UniProtKB-KW"/>
</dbReference>
<feature type="compositionally biased region" description="Low complexity" evidence="10">
    <location>
        <begin position="45"/>
        <end position="62"/>
    </location>
</feature>
<feature type="compositionally biased region" description="Polar residues" evidence="10">
    <location>
        <begin position="1"/>
        <end position="13"/>
    </location>
</feature>
<sequence length="483" mass="51806">MTSVESVPSTSTQVPAVGAAPDGPPQRKQLTKAERRELQEKQRAAKAAATAAGAPAKAGNAPKPAPKPSQGQNTKASTPAGASGSTATASNAPATAAKKAAKSGKEVDTQLVDKTADLEAQRRHQTRIFTHFVGKKEGGLGAGIKGEIHPAIIRLGRQFADMKIVGANARCIAALVAFKTIIQDYITPQNLTLARDLTQYISPQISYLVSARPMAVGMGNSIRELKYHISVVSIDMPEQDAKDHLCEQIDTYISHRIVLADSVIEEYAMAKIQNGAVIMTYARSSVVERVLIAAWTRGKRFSVKVVDSRPMLEGKNMLAQFVKVGIPCTYLLINGVGSVIAEVSMVFLGAHAINSNGSVYSRAGTALVAMLAKEHSVPVLVLSETYKYSNNIQLDSFTKNELAPIPDPRTSSRRITTRDRLGNETDVDDETRNPNLQSINPLYDLTPHTHITVLVTEVGLIPPSAISTLAGLRDKDKGMQLSV</sequence>
<evidence type="ECO:0000256" key="1">
    <source>
        <dbReference type="ARBA" id="ARBA00004514"/>
    </source>
</evidence>
<dbReference type="InterPro" id="IPR037171">
    <property type="entry name" value="NagB/RpiA_transferase-like"/>
</dbReference>
<keyword evidence="3" id="KW-0963">Cytoplasm</keyword>
<dbReference type="PANTHER" id="PTHR10233:SF14">
    <property type="entry name" value="TRANSLATION INITIATION FACTOR EIF-2B SUBUNIT DELTA"/>
    <property type="match status" value="1"/>
</dbReference>
<keyword evidence="12" id="KW-1185">Reference proteome</keyword>
<proteinExistence type="inferred from homology"/>
<feature type="compositionally biased region" description="Basic and acidic residues" evidence="10">
    <location>
        <begin position="31"/>
        <end position="43"/>
    </location>
</feature>
<dbReference type="GO" id="GO:0005829">
    <property type="term" value="C:cytosol"/>
    <property type="evidence" value="ECO:0007669"/>
    <property type="project" value="UniProtKB-SubCell"/>
</dbReference>
<gene>
    <name evidence="11" type="ORF">M408DRAFT_24761</name>
</gene>
<organism evidence="11 12">
    <name type="scientific">Serendipita vermifera MAFF 305830</name>
    <dbReference type="NCBI Taxonomy" id="933852"/>
    <lineage>
        <taxon>Eukaryota</taxon>
        <taxon>Fungi</taxon>
        <taxon>Dikarya</taxon>
        <taxon>Basidiomycota</taxon>
        <taxon>Agaricomycotina</taxon>
        <taxon>Agaricomycetes</taxon>
        <taxon>Sebacinales</taxon>
        <taxon>Serendipitaceae</taxon>
        <taxon>Serendipita</taxon>
    </lineage>
</organism>
<evidence type="ECO:0000256" key="9">
    <source>
        <dbReference type="RuleBase" id="RU003814"/>
    </source>
</evidence>
<reference evidence="11 12" key="1">
    <citation type="submission" date="2014-04" db="EMBL/GenBank/DDBJ databases">
        <authorList>
            <consortium name="DOE Joint Genome Institute"/>
            <person name="Kuo A."/>
            <person name="Zuccaro A."/>
            <person name="Kohler A."/>
            <person name="Nagy L.G."/>
            <person name="Floudas D."/>
            <person name="Copeland A."/>
            <person name="Barry K.W."/>
            <person name="Cichocki N."/>
            <person name="Veneault-Fourrey C."/>
            <person name="LaButti K."/>
            <person name="Lindquist E.A."/>
            <person name="Lipzen A."/>
            <person name="Lundell T."/>
            <person name="Morin E."/>
            <person name="Murat C."/>
            <person name="Sun H."/>
            <person name="Tunlid A."/>
            <person name="Henrissat B."/>
            <person name="Grigoriev I.V."/>
            <person name="Hibbett D.S."/>
            <person name="Martin F."/>
            <person name="Nordberg H.P."/>
            <person name="Cantor M.N."/>
            <person name="Hua S.X."/>
        </authorList>
    </citation>
    <scope>NUCLEOTIDE SEQUENCE [LARGE SCALE GENOMIC DNA]</scope>
    <source>
        <strain evidence="11 12">MAFF 305830</strain>
    </source>
</reference>
<evidence type="ECO:0000256" key="2">
    <source>
        <dbReference type="ARBA" id="ARBA00007251"/>
    </source>
</evidence>
<evidence type="ECO:0000313" key="12">
    <source>
        <dbReference type="Proteomes" id="UP000054097"/>
    </source>
</evidence>
<accession>A0A0C2XDV9</accession>
<name>A0A0C2XDV9_SERVB</name>
<evidence type="ECO:0000256" key="7">
    <source>
        <dbReference type="ARBA" id="ARBA00044356"/>
    </source>
</evidence>
<comment type="similarity">
    <text evidence="2 9">Belongs to the eIF-2B alpha/beta/delta subunits family.</text>
</comment>
<dbReference type="HOGENOM" id="CLU_016218_3_1_1"/>
<feature type="compositionally biased region" description="Low complexity" evidence="10">
    <location>
        <begin position="74"/>
        <end position="98"/>
    </location>
</feature>
<dbReference type="Proteomes" id="UP000054097">
    <property type="component" value="Unassembled WGS sequence"/>
</dbReference>
<dbReference type="OrthoDB" id="10254737at2759"/>
<evidence type="ECO:0000256" key="4">
    <source>
        <dbReference type="ARBA" id="ARBA00022540"/>
    </source>
</evidence>
<evidence type="ECO:0000256" key="6">
    <source>
        <dbReference type="ARBA" id="ARBA00044147"/>
    </source>
</evidence>
<feature type="region of interest" description="Disordered" evidence="10">
    <location>
        <begin position="403"/>
        <end position="435"/>
    </location>
</feature>
<comment type="subunit">
    <text evidence="8">Component of the translation initiation factor 2B (eIF2B) complex which is a heterodecamer of two sets of five different subunits: alpha, beta, gamma, delta and epsilon. Subunits alpha, beta and delta comprise a regulatory subcomplex and subunits epsilon and gamma comprise a catalytic subcomplex. Within the complex, the hexameric regulatory complex resides at the center, with the two heterodimeric catalytic subcomplexes bound on opposite sides.</text>
</comment>
<protein>
    <recommendedName>
        <fullName evidence="6">Translation initiation factor eIF2B subunit delta</fullName>
    </recommendedName>
    <alternativeName>
        <fullName evidence="7">eIF2B GDP-GTP exchange factor subunit delta</fullName>
    </alternativeName>
</protein>
<feature type="region of interest" description="Disordered" evidence="10">
    <location>
        <begin position="1"/>
        <end position="108"/>
    </location>
</feature>
<dbReference type="InterPro" id="IPR042529">
    <property type="entry name" value="IF_2B-like_C"/>
</dbReference>
<dbReference type="PANTHER" id="PTHR10233">
    <property type="entry name" value="TRANSLATION INITIATION FACTOR EIF-2B"/>
    <property type="match status" value="1"/>
</dbReference>
<dbReference type="InterPro" id="IPR027363">
    <property type="entry name" value="M1Pi_N"/>
</dbReference>
<reference evidence="12" key="2">
    <citation type="submission" date="2015-01" db="EMBL/GenBank/DDBJ databases">
        <title>Evolutionary Origins and Diversification of the Mycorrhizal Mutualists.</title>
        <authorList>
            <consortium name="DOE Joint Genome Institute"/>
            <consortium name="Mycorrhizal Genomics Consortium"/>
            <person name="Kohler A."/>
            <person name="Kuo A."/>
            <person name="Nagy L.G."/>
            <person name="Floudas D."/>
            <person name="Copeland A."/>
            <person name="Barry K.W."/>
            <person name="Cichocki N."/>
            <person name="Veneault-Fourrey C."/>
            <person name="LaButti K."/>
            <person name="Lindquist E.A."/>
            <person name="Lipzen A."/>
            <person name="Lundell T."/>
            <person name="Morin E."/>
            <person name="Murat C."/>
            <person name="Riley R."/>
            <person name="Ohm R."/>
            <person name="Sun H."/>
            <person name="Tunlid A."/>
            <person name="Henrissat B."/>
            <person name="Grigoriev I.V."/>
            <person name="Hibbett D.S."/>
            <person name="Martin F."/>
        </authorList>
    </citation>
    <scope>NUCLEOTIDE SEQUENCE [LARGE SCALE GENOMIC DNA]</scope>
    <source>
        <strain evidence="12">MAFF 305830</strain>
    </source>
</reference>
<dbReference type="EMBL" id="KN824300">
    <property type="protein sequence ID" value="KIM27292.1"/>
    <property type="molecule type" value="Genomic_DNA"/>
</dbReference>
<evidence type="ECO:0000256" key="8">
    <source>
        <dbReference type="ARBA" id="ARBA00046432"/>
    </source>
</evidence>
<keyword evidence="5" id="KW-0648">Protein biosynthesis</keyword>